<proteinExistence type="predicted"/>
<evidence type="ECO:0000313" key="2">
    <source>
        <dbReference type="EMBL" id="KAK7966263.1"/>
    </source>
</evidence>
<protein>
    <submittedName>
        <fullName evidence="2">Cytochrome P450</fullName>
    </submittedName>
</protein>
<comment type="caution">
    <text evidence="2">The sequence shown here is derived from an EMBL/GenBank/DDBJ whole genome shotgun (WGS) entry which is preliminary data.</text>
</comment>
<feature type="transmembrane region" description="Helical" evidence="1">
    <location>
        <begin position="12"/>
        <end position="31"/>
    </location>
</feature>
<sequence length="138" mass="14750">MTEGSPRSPKQSHSMGLPIALVLLSGAAYYARVWDPTSASGAAVLLGILCHQAVLRPYEVDSRGWEMLLAYLAVNGGLVAGFVMASTCGLRDAILLACRSGAVFLAGLYGSMLVYRAFFHRIGHFPGPFAARLSNLYQ</sequence>
<reference evidence="2 3" key="1">
    <citation type="submission" date="2023-01" db="EMBL/GenBank/DDBJ databases">
        <title>Analysis of 21 Apiospora genomes using comparative genomics revels a genus with tremendous synthesis potential of carbohydrate active enzymes and secondary metabolites.</title>
        <authorList>
            <person name="Sorensen T."/>
        </authorList>
    </citation>
    <scope>NUCLEOTIDE SEQUENCE [LARGE SCALE GENOMIC DNA]</scope>
    <source>
        <strain evidence="2 3">CBS 24483</strain>
    </source>
</reference>
<gene>
    <name evidence="2" type="ORF">PG986_000540</name>
</gene>
<keyword evidence="1" id="KW-0812">Transmembrane</keyword>
<accession>A0ABR1QUD8</accession>
<dbReference type="RefSeq" id="XP_066705655.1">
    <property type="nucleotide sequence ID" value="XM_066836762.1"/>
</dbReference>
<evidence type="ECO:0000313" key="3">
    <source>
        <dbReference type="Proteomes" id="UP001391051"/>
    </source>
</evidence>
<feature type="transmembrane region" description="Helical" evidence="1">
    <location>
        <begin position="67"/>
        <end position="87"/>
    </location>
</feature>
<name>A0ABR1QUD8_9PEZI</name>
<dbReference type="Proteomes" id="UP001391051">
    <property type="component" value="Unassembled WGS sequence"/>
</dbReference>
<feature type="transmembrane region" description="Helical" evidence="1">
    <location>
        <begin position="93"/>
        <end position="115"/>
    </location>
</feature>
<evidence type="ECO:0000256" key="1">
    <source>
        <dbReference type="SAM" id="Phobius"/>
    </source>
</evidence>
<dbReference type="EMBL" id="JAQQWE010000001">
    <property type="protein sequence ID" value="KAK7966263.1"/>
    <property type="molecule type" value="Genomic_DNA"/>
</dbReference>
<keyword evidence="3" id="KW-1185">Reference proteome</keyword>
<organism evidence="2 3">
    <name type="scientific">Apiospora aurea</name>
    <dbReference type="NCBI Taxonomy" id="335848"/>
    <lineage>
        <taxon>Eukaryota</taxon>
        <taxon>Fungi</taxon>
        <taxon>Dikarya</taxon>
        <taxon>Ascomycota</taxon>
        <taxon>Pezizomycotina</taxon>
        <taxon>Sordariomycetes</taxon>
        <taxon>Xylariomycetidae</taxon>
        <taxon>Amphisphaeriales</taxon>
        <taxon>Apiosporaceae</taxon>
        <taxon>Apiospora</taxon>
    </lineage>
</organism>
<dbReference type="GeneID" id="92069824"/>
<keyword evidence="1" id="KW-1133">Transmembrane helix</keyword>
<keyword evidence="1" id="KW-0472">Membrane</keyword>